<evidence type="ECO:0000313" key="5">
    <source>
        <dbReference type="Proteomes" id="UP000188268"/>
    </source>
</evidence>
<dbReference type="SUPFAM" id="SSF117281">
    <property type="entry name" value="Kelch motif"/>
    <property type="match status" value="1"/>
</dbReference>
<accession>A0A1R3JEB0</accession>
<dbReference type="Pfam" id="PF25210">
    <property type="entry name" value="Kelch_FKB95"/>
    <property type="match status" value="1"/>
</dbReference>
<keyword evidence="2" id="KW-0677">Repeat</keyword>
<keyword evidence="1" id="KW-0880">Kelch repeat</keyword>
<evidence type="ECO:0000256" key="1">
    <source>
        <dbReference type="ARBA" id="ARBA00022441"/>
    </source>
</evidence>
<evidence type="ECO:0000313" key="4">
    <source>
        <dbReference type="EMBL" id="OMO93161.1"/>
    </source>
</evidence>
<dbReference type="PANTHER" id="PTHR46344">
    <property type="entry name" value="OS02G0202900 PROTEIN"/>
    <property type="match status" value="1"/>
</dbReference>
<evidence type="ECO:0000256" key="2">
    <source>
        <dbReference type="ARBA" id="ARBA00022737"/>
    </source>
</evidence>
<name>A0A1R3JEB0_COCAP</name>
<protein>
    <submittedName>
        <fullName evidence="4">Kelch repeat type 1</fullName>
    </submittedName>
</protein>
<comment type="caution">
    <text evidence="4">The sequence shown here is derived from an EMBL/GenBank/DDBJ whole genome shotgun (WGS) entry which is preliminary data.</text>
</comment>
<dbReference type="Gene3D" id="2.120.10.80">
    <property type="entry name" value="Kelch-type beta propeller"/>
    <property type="match status" value="1"/>
</dbReference>
<feature type="domain" description="FKB95-like N-terminal Kelch" evidence="3">
    <location>
        <begin position="85"/>
        <end position="338"/>
    </location>
</feature>
<dbReference type="InterPro" id="IPR015915">
    <property type="entry name" value="Kelch-typ_b-propeller"/>
</dbReference>
<dbReference type="InterPro" id="IPR057499">
    <property type="entry name" value="Kelch_FKB95"/>
</dbReference>
<evidence type="ECO:0000259" key="3">
    <source>
        <dbReference type="Pfam" id="PF25210"/>
    </source>
</evidence>
<keyword evidence="5" id="KW-1185">Reference proteome</keyword>
<reference evidence="4 5" key="1">
    <citation type="submission" date="2013-09" db="EMBL/GenBank/DDBJ databases">
        <title>Corchorus capsularis genome sequencing.</title>
        <authorList>
            <person name="Alam M."/>
            <person name="Haque M.S."/>
            <person name="Islam M.S."/>
            <person name="Emdad E.M."/>
            <person name="Islam M.M."/>
            <person name="Ahmed B."/>
            <person name="Halim A."/>
            <person name="Hossen Q.M.M."/>
            <person name="Hossain M.Z."/>
            <person name="Ahmed R."/>
            <person name="Khan M.M."/>
            <person name="Islam R."/>
            <person name="Rashid M.M."/>
            <person name="Khan S.A."/>
            <person name="Rahman M.S."/>
            <person name="Alam M."/>
        </authorList>
    </citation>
    <scope>NUCLEOTIDE SEQUENCE [LARGE SCALE GENOMIC DNA]</scope>
    <source>
        <strain evidence="5">cv. CVL-1</strain>
        <tissue evidence="4">Whole seedling</tissue>
    </source>
</reference>
<organism evidence="4 5">
    <name type="scientific">Corchorus capsularis</name>
    <name type="common">Jute</name>
    <dbReference type="NCBI Taxonomy" id="210143"/>
    <lineage>
        <taxon>Eukaryota</taxon>
        <taxon>Viridiplantae</taxon>
        <taxon>Streptophyta</taxon>
        <taxon>Embryophyta</taxon>
        <taxon>Tracheophyta</taxon>
        <taxon>Spermatophyta</taxon>
        <taxon>Magnoliopsida</taxon>
        <taxon>eudicotyledons</taxon>
        <taxon>Gunneridae</taxon>
        <taxon>Pentapetalae</taxon>
        <taxon>rosids</taxon>
        <taxon>malvids</taxon>
        <taxon>Malvales</taxon>
        <taxon>Malvaceae</taxon>
        <taxon>Grewioideae</taxon>
        <taxon>Apeibeae</taxon>
        <taxon>Corchorus</taxon>
    </lineage>
</organism>
<sequence>MSHTAGQFLKPSTAVSRYGDHCKVETTACASAESYNEEETDHEKATVYLVYERQQSRRFCINLHTFNLEENKGGLLEIPRSLQTTSSSINVCASAVALGSVIYLIGGCCGHPINVCYEYINVPHVHNAVVYFDTLKPDNGWQEAARMKSNRNLPTVVAVDGKIFVFGGVFNPGSLSQTPTPPLAEVYDPKDNSWSSLPDHPCLKNPRIFMPAAVHIISPTDKRILFQPDMNSLYSFNLRDFSWSLIDENFGYWNDTGAVKDDILYIYSTKFKQVHGYDLINKTRFDVVMTFFPGLAHNIQTAVLHNVGNGKLCLLYSDYDDDGSKIIICNTFKIRKEMNGDKLLHLTAIKVSDTNSFITAHTFWEMNVLML</sequence>
<dbReference type="Gramene" id="OMO93161">
    <property type="protein sequence ID" value="OMO93161"/>
    <property type="gene ID" value="CCACVL1_06616"/>
</dbReference>
<dbReference type="Proteomes" id="UP000188268">
    <property type="component" value="Unassembled WGS sequence"/>
</dbReference>
<dbReference type="EMBL" id="AWWV01008101">
    <property type="protein sequence ID" value="OMO93161.1"/>
    <property type="molecule type" value="Genomic_DNA"/>
</dbReference>
<dbReference type="OrthoDB" id="1480588at2759"/>
<dbReference type="PANTHER" id="PTHR46344:SF27">
    <property type="entry name" value="KELCH REPEAT SUPERFAMILY PROTEIN"/>
    <property type="match status" value="1"/>
</dbReference>
<gene>
    <name evidence="4" type="ORF">CCACVL1_06616</name>
</gene>
<dbReference type="AlphaFoldDB" id="A0A1R3JEB0"/>
<proteinExistence type="predicted"/>